<dbReference type="AlphaFoldDB" id="A0A8J5T1P5"/>
<accession>A0A8J5T1P5</accession>
<gene>
    <name evidence="1" type="ORF">GUJ93_ZPchr0006g46176</name>
</gene>
<reference evidence="1" key="1">
    <citation type="journal article" date="2021" name="bioRxiv">
        <title>Whole Genome Assembly and Annotation of Northern Wild Rice, Zizania palustris L., Supports a Whole Genome Duplication in the Zizania Genus.</title>
        <authorList>
            <person name="Haas M."/>
            <person name="Kono T."/>
            <person name="Macchietto M."/>
            <person name="Millas R."/>
            <person name="McGilp L."/>
            <person name="Shao M."/>
            <person name="Duquette J."/>
            <person name="Hirsch C.N."/>
            <person name="Kimball J."/>
        </authorList>
    </citation>
    <scope>NUCLEOTIDE SEQUENCE</scope>
    <source>
        <tissue evidence="1">Fresh leaf tissue</tissue>
    </source>
</reference>
<proteinExistence type="predicted"/>
<name>A0A8J5T1P5_ZIZPA</name>
<evidence type="ECO:0000313" key="1">
    <source>
        <dbReference type="EMBL" id="KAG8075592.1"/>
    </source>
</evidence>
<sequence>MGGQKMCELQNLEEANRVGRPDQRMPKYLSYLISPRPRQPWSCAPVPFCVRRVWVSVLAPVSRQAAGTKFIQPEKGR</sequence>
<protein>
    <submittedName>
        <fullName evidence="1">Uncharacterized protein</fullName>
    </submittedName>
</protein>
<organism evidence="1 2">
    <name type="scientific">Zizania palustris</name>
    <name type="common">Northern wild rice</name>
    <dbReference type="NCBI Taxonomy" id="103762"/>
    <lineage>
        <taxon>Eukaryota</taxon>
        <taxon>Viridiplantae</taxon>
        <taxon>Streptophyta</taxon>
        <taxon>Embryophyta</taxon>
        <taxon>Tracheophyta</taxon>
        <taxon>Spermatophyta</taxon>
        <taxon>Magnoliopsida</taxon>
        <taxon>Liliopsida</taxon>
        <taxon>Poales</taxon>
        <taxon>Poaceae</taxon>
        <taxon>BOP clade</taxon>
        <taxon>Oryzoideae</taxon>
        <taxon>Oryzeae</taxon>
        <taxon>Zizaniinae</taxon>
        <taxon>Zizania</taxon>
    </lineage>
</organism>
<keyword evidence="2" id="KW-1185">Reference proteome</keyword>
<dbReference type="Proteomes" id="UP000729402">
    <property type="component" value="Unassembled WGS sequence"/>
</dbReference>
<comment type="caution">
    <text evidence="1">The sequence shown here is derived from an EMBL/GenBank/DDBJ whole genome shotgun (WGS) entry which is preliminary data.</text>
</comment>
<evidence type="ECO:0000313" key="2">
    <source>
        <dbReference type="Proteomes" id="UP000729402"/>
    </source>
</evidence>
<reference evidence="1" key="2">
    <citation type="submission" date="2021-02" db="EMBL/GenBank/DDBJ databases">
        <authorList>
            <person name="Kimball J.A."/>
            <person name="Haas M.W."/>
            <person name="Macchietto M."/>
            <person name="Kono T."/>
            <person name="Duquette J."/>
            <person name="Shao M."/>
        </authorList>
    </citation>
    <scope>NUCLEOTIDE SEQUENCE</scope>
    <source>
        <tissue evidence="1">Fresh leaf tissue</tissue>
    </source>
</reference>
<dbReference type="EMBL" id="JAAALK010000283">
    <property type="protein sequence ID" value="KAG8075592.1"/>
    <property type="molecule type" value="Genomic_DNA"/>
</dbReference>